<evidence type="ECO:0000256" key="3">
    <source>
        <dbReference type="ARBA" id="ARBA00012387"/>
    </source>
</evidence>
<dbReference type="Proteomes" id="UP000051934">
    <property type="component" value="Unassembled WGS sequence"/>
</dbReference>
<feature type="domain" description="Mannose-6-phosphate isomerase type II C-terminal" evidence="11">
    <location>
        <begin position="354"/>
        <end position="467"/>
    </location>
</feature>
<evidence type="ECO:0000256" key="9">
    <source>
        <dbReference type="RuleBase" id="RU004190"/>
    </source>
</evidence>
<dbReference type="GO" id="GO:0005525">
    <property type="term" value="F:GTP binding"/>
    <property type="evidence" value="ECO:0007669"/>
    <property type="project" value="UniProtKB-KW"/>
</dbReference>
<keyword evidence="6" id="KW-0547">Nucleotide-binding</keyword>
<evidence type="ECO:0000256" key="8">
    <source>
        <dbReference type="ARBA" id="ARBA00047343"/>
    </source>
</evidence>
<dbReference type="EC" id="2.7.7.13" evidence="3"/>
<dbReference type="SUPFAM" id="SSF53448">
    <property type="entry name" value="Nucleotide-diphospho-sugar transferases"/>
    <property type="match status" value="1"/>
</dbReference>
<dbReference type="UniPathway" id="UPA00126">
    <property type="reaction ID" value="UER00930"/>
</dbReference>
<keyword evidence="4 13" id="KW-0808">Transferase</keyword>
<evidence type="ECO:0000256" key="4">
    <source>
        <dbReference type="ARBA" id="ARBA00022679"/>
    </source>
</evidence>
<dbReference type="CDD" id="cd02509">
    <property type="entry name" value="GDP-M1P_Guanylyltransferase"/>
    <property type="match status" value="1"/>
</dbReference>
<evidence type="ECO:0000256" key="5">
    <source>
        <dbReference type="ARBA" id="ARBA00022695"/>
    </source>
</evidence>
<dbReference type="CDD" id="cd02213">
    <property type="entry name" value="cupin_PMI_typeII_C"/>
    <property type="match status" value="1"/>
</dbReference>
<organism evidence="13 14">
    <name type="scientific">OM182 bacterium BACL3 MAG-120507-bin80</name>
    <dbReference type="NCBI Taxonomy" id="1655577"/>
    <lineage>
        <taxon>Bacteria</taxon>
        <taxon>Pseudomonadati</taxon>
        <taxon>Pseudomonadota</taxon>
        <taxon>Gammaproteobacteria</taxon>
        <taxon>OMG group</taxon>
        <taxon>OM182 clade</taxon>
    </lineage>
</organism>
<sequence>MSAQLIPVVISGGVGSRLWPVSRALLPKQYIEIPGIHGSLFQNTLERLKGLEEVGKPIVVCSEDHRFVVAEQLRQIEVEARLLLEPYGRNTAPAIALAAMEAMALGEDPLLLVLPADHLIEDTQSLLAAIETARSLASASHLVTFGIPPRGPETGYGYLKQGEEIAGGGVDVARFIEKPNLATAQRYIDEGGYLWNSGMFLFRASVFLNHLKIHASDIHAACMATHSALERDSDFARIPDAEFHRCRSDSIDYAVMEKAGGVVAVPLSAGWNDLGAWDALWSVQAKDSDENVMSGDVLIEEVYGSYIQSESRLVAAVGMRDTIIIETPDAVLVANREDAQGVKKIVDQLEALGRSERLAHRRERRPWGSFESLASGIGFQVKRILVNPRSSLSLQSHQQRAEHWVMLSGVGRVECDDNVIDLQPNESTFIPKGSKHRLSNLGDTPIELIEVQVGDYLGEDDIERFEDNYGRLPR</sequence>
<evidence type="ECO:0000259" key="12">
    <source>
        <dbReference type="Pfam" id="PF22640"/>
    </source>
</evidence>
<dbReference type="Gene3D" id="3.90.550.10">
    <property type="entry name" value="Spore Coat Polysaccharide Biosynthesis Protein SpsA, Chain A"/>
    <property type="match status" value="1"/>
</dbReference>
<evidence type="ECO:0000256" key="1">
    <source>
        <dbReference type="ARBA" id="ARBA00004823"/>
    </source>
</evidence>
<comment type="pathway">
    <text evidence="1">Nucleotide-sugar biosynthesis; GDP-alpha-D-mannose biosynthesis; GDP-alpha-D-mannose from alpha-D-mannose 1-phosphate (GTP route): step 1/1.</text>
</comment>
<dbReference type="InterPro" id="IPR005835">
    <property type="entry name" value="NTP_transferase_dom"/>
</dbReference>
<dbReference type="SUPFAM" id="SSF51182">
    <property type="entry name" value="RmlC-like cupins"/>
    <property type="match status" value="1"/>
</dbReference>
<keyword evidence="7" id="KW-0342">GTP-binding</keyword>
<dbReference type="NCBIfam" id="TIGR01479">
    <property type="entry name" value="GMP_PMI"/>
    <property type="match status" value="1"/>
</dbReference>
<gene>
    <name evidence="13" type="primary">cpsB</name>
    <name evidence="13" type="ORF">ABR69_08825</name>
</gene>
<proteinExistence type="inferred from homology"/>
<evidence type="ECO:0000313" key="14">
    <source>
        <dbReference type="Proteomes" id="UP000051934"/>
    </source>
</evidence>
<dbReference type="InterPro" id="IPR014710">
    <property type="entry name" value="RmlC-like_jellyroll"/>
</dbReference>
<dbReference type="Pfam" id="PF00483">
    <property type="entry name" value="NTP_transferase"/>
    <property type="match status" value="1"/>
</dbReference>
<comment type="caution">
    <text evidence="13">The sequence shown here is derived from an EMBL/GenBank/DDBJ whole genome shotgun (WGS) entry which is preliminary data.</text>
</comment>
<feature type="domain" description="Nucleotidyl transferase" evidence="10">
    <location>
        <begin position="7"/>
        <end position="289"/>
    </location>
</feature>
<evidence type="ECO:0000259" key="10">
    <source>
        <dbReference type="Pfam" id="PF00483"/>
    </source>
</evidence>
<dbReference type="InterPro" id="IPR054566">
    <property type="entry name" value="ManC/GMP-like_b-helix"/>
</dbReference>
<comment type="catalytic activity">
    <reaction evidence="8">
        <text>alpha-D-mannose 1-phosphate + GTP + H(+) = GDP-alpha-D-mannose + diphosphate</text>
        <dbReference type="Rhea" id="RHEA:15229"/>
        <dbReference type="ChEBI" id="CHEBI:15378"/>
        <dbReference type="ChEBI" id="CHEBI:33019"/>
        <dbReference type="ChEBI" id="CHEBI:37565"/>
        <dbReference type="ChEBI" id="CHEBI:57527"/>
        <dbReference type="ChEBI" id="CHEBI:58409"/>
        <dbReference type="EC" id="2.7.7.13"/>
    </reaction>
</comment>
<evidence type="ECO:0000256" key="6">
    <source>
        <dbReference type="ARBA" id="ARBA00022741"/>
    </source>
</evidence>
<comment type="similarity">
    <text evidence="2 9">Belongs to the mannose-6-phosphate isomerase type 2 family.</text>
</comment>
<dbReference type="AlphaFoldDB" id="A0A0R2S9H3"/>
<dbReference type="Gene3D" id="2.60.120.10">
    <property type="entry name" value="Jelly Rolls"/>
    <property type="match status" value="1"/>
</dbReference>
<evidence type="ECO:0000259" key="11">
    <source>
        <dbReference type="Pfam" id="PF01050"/>
    </source>
</evidence>
<protein>
    <recommendedName>
        <fullName evidence="3">mannose-1-phosphate guanylyltransferase</fullName>
        <ecNumber evidence="3">2.7.7.13</ecNumber>
    </recommendedName>
</protein>
<dbReference type="GO" id="GO:0004475">
    <property type="term" value="F:mannose-1-phosphate guanylyltransferase (GTP) activity"/>
    <property type="evidence" value="ECO:0007669"/>
    <property type="project" value="UniProtKB-EC"/>
</dbReference>
<dbReference type="FunFam" id="3.90.550.10:FF:000046">
    <property type="entry name" value="Mannose-1-phosphate guanylyltransferase (GDP)"/>
    <property type="match status" value="1"/>
</dbReference>
<dbReference type="InterPro" id="IPR011051">
    <property type="entry name" value="RmlC_Cupin_sf"/>
</dbReference>
<dbReference type="InterPro" id="IPR029044">
    <property type="entry name" value="Nucleotide-diphossugar_trans"/>
</dbReference>
<dbReference type="GO" id="GO:0009298">
    <property type="term" value="P:GDP-mannose biosynthetic process"/>
    <property type="evidence" value="ECO:0007669"/>
    <property type="project" value="UniProtKB-UniPathway"/>
</dbReference>
<evidence type="ECO:0000313" key="13">
    <source>
        <dbReference type="EMBL" id="KRO71575.1"/>
    </source>
</evidence>
<dbReference type="PANTHER" id="PTHR46390">
    <property type="entry name" value="MANNOSE-1-PHOSPHATE GUANYLYLTRANSFERASE"/>
    <property type="match status" value="1"/>
</dbReference>
<name>A0A0R2S9H3_9GAMM</name>
<dbReference type="Pfam" id="PF22640">
    <property type="entry name" value="ManC_GMP_beta-helix"/>
    <property type="match status" value="1"/>
</dbReference>
<dbReference type="PANTHER" id="PTHR46390:SF1">
    <property type="entry name" value="MANNOSE-1-PHOSPHATE GUANYLYLTRANSFERASE"/>
    <property type="match status" value="1"/>
</dbReference>
<dbReference type="InterPro" id="IPR006375">
    <property type="entry name" value="Man1P_GuaTrfase/Man6P_Isoase"/>
</dbReference>
<feature type="domain" description="MannoseP isomerase/GMP-like beta-helix" evidence="12">
    <location>
        <begin position="304"/>
        <end position="349"/>
    </location>
</feature>
<dbReference type="EMBL" id="LIBB01000163">
    <property type="protein sequence ID" value="KRO71575.1"/>
    <property type="molecule type" value="Genomic_DNA"/>
</dbReference>
<reference evidence="13 14" key="1">
    <citation type="submission" date="2015-10" db="EMBL/GenBank/DDBJ databases">
        <title>Metagenome-Assembled Genomes uncover a global brackish microbiome.</title>
        <authorList>
            <person name="Hugerth L.W."/>
            <person name="Larsson J."/>
            <person name="Alneberg J."/>
            <person name="Lindh M.V."/>
            <person name="Legrand C."/>
            <person name="Pinhassi J."/>
            <person name="Andersson A.F."/>
        </authorList>
    </citation>
    <scope>NUCLEOTIDE SEQUENCE [LARGE SCALE GENOMIC DNA]</scope>
    <source>
        <strain evidence="13">BACL4 MAG-120507-bin80</strain>
    </source>
</reference>
<dbReference type="GO" id="GO:0000271">
    <property type="term" value="P:polysaccharide biosynthetic process"/>
    <property type="evidence" value="ECO:0007669"/>
    <property type="project" value="InterPro"/>
</dbReference>
<dbReference type="InterPro" id="IPR049577">
    <property type="entry name" value="GMPP_N"/>
</dbReference>
<accession>A0A0R2S9H3</accession>
<dbReference type="InterPro" id="IPR051161">
    <property type="entry name" value="Mannose-6P_isomerase_type2"/>
</dbReference>
<evidence type="ECO:0000256" key="2">
    <source>
        <dbReference type="ARBA" id="ARBA00006115"/>
    </source>
</evidence>
<dbReference type="InterPro" id="IPR001538">
    <property type="entry name" value="Man6P_isomerase-2_C"/>
</dbReference>
<dbReference type="Pfam" id="PF01050">
    <property type="entry name" value="MannoseP_isomer"/>
    <property type="match status" value="1"/>
</dbReference>
<keyword evidence="5 13" id="KW-0548">Nucleotidyltransferase</keyword>
<evidence type="ECO:0000256" key="7">
    <source>
        <dbReference type="ARBA" id="ARBA00023134"/>
    </source>
</evidence>